<keyword evidence="4 14" id="KW-0285">Flavoprotein</keyword>
<dbReference type="SUPFAM" id="SSF51905">
    <property type="entry name" value="FAD/NAD(P)-binding domain"/>
    <property type="match status" value="1"/>
</dbReference>
<comment type="similarity">
    <text evidence="1 14">Belongs to the class-I pyridine nucleotide-disulfide oxidoreductase family.</text>
</comment>
<feature type="binding site" evidence="12">
    <location>
        <begin position="339"/>
        <end position="342"/>
    </location>
    <ligand>
        <name>FAD</name>
        <dbReference type="ChEBI" id="CHEBI:57692"/>
    </ligand>
</feature>
<feature type="binding site" evidence="12">
    <location>
        <position position="72"/>
    </location>
    <ligand>
        <name>FAD</name>
        <dbReference type="ChEBI" id="CHEBI:57692"/>
    </ligand>
</feature>
<dbReference type="PROSITE" id="PS00076">
    <property type="entry name" value="PYRIDINE_REDOX_1"/>
    <property type="match status" value="1"/>
</dbReference>
<reference evidence="17" key="1">
    <citation type="journal article" date="2014" name="Appl. Environ. Microbiol.">
        <title>Molecular Epidemiology of Cases of Mycoplasma californicum Infection in Japan.</title>
        <authorList>
            <person name="Hata E."/>
            <person name="Suzuki K."/>
            <person name="Hanyu H."/>
            <person name="Itoh M."/>
            <person name="Higuchi H."/>
            <person name="Kobayashi H."/>
        </authorList>
    </citation>
    <scope>NUCLEOTIDE SEQUENCE</scope>
    <source>
        <strain evidence="17">HAZ160_1</strain>
    </source>
</reference>
<dbReference type="InterPro" id="IPR016156">
    <property type="entry name" value="FAD/NAD-linked_Rdtase_dimer_sf"/>
</dbReference>
<keyword evidence="9 14" id="KW-0676">Redox-active center</keyword>
<organism evidence="17">
    <name type="scientific">Mycoplasmopsis californica HAZ160_1</name>
    <dbReference type="NCBI Taxonomy" id="1397850"/>
    <lineage>
        <taxon>Bacteria</taxon>
        <taxon>Bacillati</taxon>
        <taxon>Mycoplasmatota</taxon>
        <taxon>Mycoplasmoidales</taxon>
        <taxon>Metamycoplasmataceae</taxon>
        <taxon>Mycoplasmopsis</taxon>
    </lineage>
</organism>
<keyword evidence="5 12" id="KW-0274">FAD</keyword>
<name>A0AAT9F8V9_9BACT</name>
<accession>A0AAT9F8V9</accession>
<evidence type="ECO:0000256" key="10">
    <source>
        <dbReference type="ARBA" id="ARBA00049187"/>
    </source>
</evidence>
<feature type="disulfide bond" description="Redox-active" evidence="13">
    <location>
        <begin position="63"/>
        <end position="68"/>
    </location>
</feature>
<evidence type="ECO:0000256" key="1">
    <source>
        <dbReference type="ARBA" id="ARBA00007532"/>
    </source>
</evidence>
<dbReference type="PANTHER" id="PTHR22912:SF160">
    <property type="entry name" value="DIHYDROLIPOYL DEHYDROGENASE"/>
    <property type="match status" value="1"/>
</dbReference>
<comment type="catalytic activity">
    <reaction evidence="10 14">
        <text>N(6)-[(R)-dihydrolipoyl]-L-lysyl-[protein] + NAD(+) = N(6)-[(R)-lipoyl]-L-lysyl-[protein] + NADH + H(+)</text>
        <dbReference type="Rhea" id="RHEA:15045"/>
        <dbReference type="Rhea" id="RHEA-COMP:10474"/>
        <dbReference type="Rhea" id="RHEA-COMP:10475"/>
        <dbReference type="ChEBI" id="CHEBI:15378"/>
        <dbReference type="ChEBI" id="CHEBI:57540"/>
        <dbReference type="ChEBI" id="CHEBI:57945"/>
        <dbReference type="ChEBI" id="CHEBI:83099"/>
        <dbReference type="ChEBI" id="CHEBI:83100"/>
        <dbReference type="EC" id="1.8.1.4"/>
    </reaction>
</comment>
<evidence type="ECO:0000256" key="3">
    <source>
        <dbReference type="ARBA" id="ARBA00016961"/>
    </source>
</evidence>
<keyword evidence="7 12" id="KW-0520">NAD</keyword>
<dbReference type="InterPro" id="IPR006258">
    <property type="entry name" value="Lipoamide_DH"/>
</dbReference>
<sequence>MMRGIKMKKAFSEKGVAYTGHIDAEFDAIVVGAGPGGYLAAEELGKSGKKTLIIEKEFWGGVCLNVGCIPTKAMLASAHIIDTLKHAADYGVVANLEDLKINLEETWRKMHERKAAVVKQISAGVKMLMKGSKVAIEEGEAEWLGSHVVKVNDKVYKGQNIIMAMGSRARKLNLEGFEQGYKDFKVITSREAINWDKELPKSVTIVGGGVIGVEFAQVFATAGSKVTIIQNTDSLLTGLDKDVIKEITKAFKARGIEVIYGASTTALNDKKELFYTVNGEEKTIESDIYLLAVGRVPSSQNLEKTGVEIGPRGEVIVDEYLRTNVENVYAIGDLTAQNMLAHVAYQHALVAVAHILGHDVKYLLSKPTPGCIYTHPEIAVVGLTEEKAKELGMDVFSSKYAFAYLGKAIATKDTEGFCKLVVDRQSGLIVGGSIIGANATDYIAEIAMAMEHKLSVSDVTYTTHPHPTFNEIVWEAARSAHLKLELEKAKI</sequence>
<comment type="miscellaneous">
    <text evidence="14">The active site is a redox-active disulfide bond.</text>
</comment>
<gene>
    <name evidence="17" type="primary">lpd</name>
    <name evidence="17" type="ORF">MCAL160_1028</name>
</gene>
<dbReference type="Pfam" id="PF02852">
    <property type="entry name" value="Pyr_redox_dim"/>
    <property type="match status" value="1"/>
</dbReference>
<evidence type="ECO:0000256" key="9">
    <source>
        <dbReference type="ARBA" id="ARBA00023284"/>
    </source>
</evidence>
<feature type="binding site" evidence="12">
    <location>
        <position position="333"/>
    </location>
    <ligand>
        <name>FAD</name>
        <dbReference type="ChEBI" id="CHEBI:57692"/>
    </ligand>
</feature>
<feature type="binding site" evidence="12">
    <location>
        <begin position="207"/>
        <end position="214"/>
    </location>
    <ligand>
        <name>NAD(+)</name>
        <dbReference type="ChEBI" id="CHEBI:57540"/>
    </ligand>
</feature>
<protein>
    <recommendedName>
        <fullName evidence="3 14">Dihydrolipoyl dehydrogenase</fullName>
        <ecNumber evidence="2 14">1.8.1.4</ecNumber>
    </recommendedName>
</protein>
<reference evidence="17" key="4">
    <citation type="submission" date="2024-06" db="EMBL/GenBank/DDBJ databases">
        <authorList>
            <consortium name="Mycoplasma californicum genome sequencing consortium"/>
            <person name="Hata E."/>
            <person name="Tanaka K."/>
            <person name="Tamamura Y."/>
        </authorList>
    </citation>
    <scope>NUCLEOTIDE SEQUENCE</scope>
    <source>
        <strain evidence="17">HAZ160_1</strain>
    </source>
</reference>
<reference evidence="17" key="3">
    <citation type="journal article" date="2019" name="Vet. Microbiol.">
        <title>Mutations associated with change of susceptibility to lincosamides and/or macrolides in field and laboratory-derived Mycoplasma californicum strains in Japan, and development of a rapid detection method for these mutations.</title>
        <authorList>
            <person name="Hata E."/>
            <person name="Nagai K."/>
            <person name="Murakami K."/>
        </authorList>
    </citation>
    <scope>NUCLEOTIDE SEQUENCE</scope>
    <source>
        <strain evidence="17">HAZ160_1</strain>
    </source>
</reference>
<dbReference type="EMBL" id="AP013353">
    <property type="protein sequence ID" value="BAP01331.1"/>
    <property type="molecule type" value="Genomic_DNA"/>
</dbReference>
<dbReference type="PANTHER" id="PTHR22912">
    <property type="entry name" value="DISULFIDE OXIDOREDUCTASE"/>
    <property type="match status" value="1"/>
</dbReference>
<dbReference type="InterPro" id="IPR004099">
    <property type="entry name" value="Pyr_nucl-diS_OxRdtase_dimer"/>
</dbReference>
<dbReference type="GO" id="GO:0006103">
    <property type="term" value="P:2-oxoglutarate metabolic process"/>
    <property type="evidence" value="ECO:0007669"/>
    <property type="project" value="TreeGrafter"/>
</dbReference>
<dbReference type="InterPro" id="IPR050151">
    <property type="entry name" value="Class-I_Pyr_Nuc-Dis_Oxidored"/>
</dbReference>
<feature type="binding site" evidence="12">
    <location>
        <position position="294"/>
    </location>
    <ligand>
        <name>NAD(+)</name>
        <dbReference type="ChEBI" id="CHEBI:57540"/>
    </ligand>
</feature>
<dbReference type="PIRSF" id="PIRSF000350">
    <property type="entry name" value="Mercury_reductase_MerA"/>
    <property type="match status" value="1"/>
</dbReference>
<dbReference type="EC" id="1.8.1.4" evidence="2 14"/>
<reference evidence="17" key="2">
    <citation type="journal article" date="2014" name="Genome Announc.">
        <title>Complete Genome Sequence of Mycoplasma californicum Strain HAZ160_1 from Bovine Mastitic Milk in Japan.</title>
        <authorList>
            <person name="Hata E."/>
            <person name="Murakami K."/>
        </authorList>
    </citation>
    <scope>NUCLEOTIDE SEQUENCE</scope>
    <source>
        <strain evidence="17">HAZ160_1</strain>
    </source>
</reference>
<keyword evidence="12" id="KW-0547">Nucleotide-binding</keyword>
<evidence type="ECO:0000256" key="6">
    <source>
        <dbReference type="ARBA" id="ARBA00023002"/>
    </source>
</evidence>
<dbReference type="AlphaFoldDB" id="A0AAT9F8V9"/>
<dbReference type="Gene3D" id="3.30.390.30">
    <property type="match status" value="1"/>
</dbReference>
<evidence type="ECO:0000313" key="17">
    <source>
        <dbReference type="EMBL" id="BAP01331.1"/>
    </source>
</evidence>
<dbReference type="NCBIfam" id="TIGR01350">
    <property type="entry name" value="lipoamide_DH"/>
    <property type="match status" value="1"/>
</dbReference>
<dbReference type="InterPro" id="IPR001100">
    <property type="entry name" value="Pyr_nuc-diS_OxRdtase"/>
</dbReference>
<dbReference type="GO" id="GO:0050660">
    <property type="term" value="F:flavin adenine dinucleotide binding"/>
    <property type="evidence" value="ECO:0007669"/>
    <property type="project" value="InterPro"/>
</dbReference>
<comment type="cofactor">
    <cofactor evidence="12 14">
        <name>FAD</name>
        <dbReference type="ChEBI" id="CHEBI:57692"/>
    </cofactor>
    <text evidence="12 14">Binds 1 FAD per subunit.</text>
</comment>
<dbReference type="Gene3D" id="3.50.50.60">
    <property type="entry name" value="FAD/NAD(P)-binding domain"/>
    <property type="match status" value="2"/>
</dbReference>
<evidence type="ECO:0000256" key="4">
    <source>
        <dbReference type="ARBA" id="ARBA00022630"/>
    </source>
</evidence>
<evidence type="ECO:0000256" key="5">
    <source>
        <dbReference type="ARBA" id="ARBA00022827"/>
    </source>
</evidence>
<feature type="domain" description="Pyridine nucleotide-disulphide oxidoreductase dimerisation" evidence="15">
    <location>
        <begin position="368"/>
        <end position="476"/>
    </location>
</feature>
<evidence type="ECO:0000256" key="13">
    <source>
        <dbReference type="PIRSR" id="PIRSR000350-4"/>
    </source>
</evidence>
<evidence type="ECO:0000256" key="8">
    <source>
        <dbReference type="ARBA" id="ARBA00023157"/>
    </source>
</evidence>
<evidence type="ECO:0000256" key="14">
    <source>
        <dbReference type="RuleBase" id="RU003692"/>
    </source>
</evidence>
<dbReference type="KEGG" id="mcm:MCAL160_1028"/>
<evidence type="ECO:0000259" key="16">
    <source>
        <dbReference type="Pfam" id="PF07992"/>
    </source>
</evidence>
<evidence type="ECO:0000256" key="7">
    <source>
        <dbReference type="ARBA" id="ARBA00023027"/>
    </source>
</evidence>
<feature type="active site" description="Proton acceptor" evidence="11">
    <location>
        <position position="466"/>
    </location>
</feature>
<proteinExistence type="inferred from homology"/>
<dbReference type="PRINTS" id="PR00411">
    <property type="entry name" value="PNDRDTASEI"/>
</dbReference>
<dbReference type="InterPro" id="IPR023753">
    <property type="entry name" value="FAD/NAD-binding_dom"/>
</dbReference>
<evidence type="ECO:0000256" key="11">
    <source>
        <dbReference type="PIRSR" id="PIRSR000350-2"/>
    </source>
</evidence>
<feature type="domain" description="FAD/NAD(P)-binding" evidence="16">
    <location>
        <begin position="27"/>
        <end position="348"/>
    </location>
</feature>
<dbReference type="GO" id="GO:0004148">
    <property type="term" value="F:dihydrolipoyl dehydrogenase (NADH) activity"/>
    <property type="evidence" value="ECO:0007669"/>
    <property type="project" value="UniProtKB-EC"/>
</dbReference>
<evidence type="ECO:0000256" key="2">
    <source>
        <dbReference type="ARBA" id="ARBA00012608"/>
    </source>
</evidence>
<keyword evidence="8" id="KW-1015">Disulfide bond</keyword>
<dbReference type="SUPFAM" id="SSF55424">
    <property type="entry name" value="FAD/NAD-linked reductases, dimerisation (C-terminal) domain"/>
    <property type="match status" value="1"/>
</dbReference>
<dbReference type="FunFam" id="3.30.390.30:FF:000001">
    <property type="entry name" value="Dihydrolipoyl dehydrogenase"/>
    <property type="match status" value="1"/>
</dbReference>
<evidence type="ECO:0000259" key="15">
    <source>
        <dbReference type="Pfam" id="PF02852"/>
    </source>
</evidence>
<dbReference type="InterPro" id="IPR012999">
    <property type="entry name" value="Pyr_OxRdtase_I_AS"/>
</dbReference>
<evidence type="ECO:0000256" key="12">
    <source>
        <dbReference type="PIRSR" id="PIRSR000350-3"/>
    </source>
</evidence>
<dbReference type="PRINTS" id="PR00368">
    <property type="entry name" value="FADPNR"/>
</dbReference>
<dbReference type="Pfam" id="PF07992">
    <property type="entry name" value="Pyr_redox_2"/>
    <property type="match status" value="1"/>
</dbReference>
<dbReference type="InterPro" id="IPR036188">
    <property type="entry name" value="FAD/NAD-bd_sf"/>
</dbReference>
<keyword evidence="6 14" id="KW-0560">Oxidoreductase</keyword>